<evidence type="ECO:0000256" key="2">
    <source>
        <dbReference type="ARBA" id="ARBA00023136"/>
    </source>
</evidence>
<evidence type="ECO:0008006" key="6">
    <source>
        <dbReference type="Google" id="ProtNLM"/>
    </source>
</evidence>
<organism evidence="4 5">
    <name type="scientific">Ensete ventricosum</name>
    <name type="common">Abyssinian banana</name>
    <name type="synonym">Musa ensete</name>
    <dbReference type="NCBI Taxonomy" id="4639"/>
    <lineage>
        <taxon>Eukaryota</taxon>
        <taxon>Viridiplantae</taxon>
        <taxon>Streptophyta</taxon>
        <taxon>Embryophyta</taxon>
        <taxon>Tracheophyta</taxon>
        <taxon>Spermatophyta</taxon>
        <taxon>Magnoliopsida</taxon>
        <taxon>Liliopsida</taxon>
        <taxon>Zingiberales</taxon>
        <taxon>Musaceae</taxon>
        <taxon>Ensete</taxon>
    </lineage>
</organism>
<feature type="transmembrane region" description="Helical" evidence="3">
    <location>
        <begin position="153"/>
        <end position="175"/>
    </location>
</feature>
<evidence type="ECO:0000256" key="1">
    <source>
        <dbReference type="ARBA" id="ARBA00004370"/>
    </source>
</evidence>
<accession>A0AAV8NZ64</accession>
<sequence length="389" mass="42617">MFCLVQGIGGRGNGEHISDGRERDMELKGSDAAAPVAAPSLVFLRLTSETAPRSFLSAYATCLAYRLPRFFFSPLQPTALATMISSASEPKSVVTGYPAATAGSSYPYPAPPPASYYPNGYPPPPPPQPLYYPAAYPAAAPPPRYNTAFLRRLLSIAFAFFLIFGLVTLIIWLVLRPRLPQVTVSSATLSGFNLSTSQQLLSGDFDLNLTVHNPNSKMGIYYDHVAAFVLYGSERLSDTSLAPFYQAKGATTGLRSRLVAVGVYVDSYVVNGINSDLGRGDGAVRFQRPRVTWSARHQRNAWLISDLCYAGQLSRNLSTLVNDGAGSEEGEQKYMDTLHNLDVGFLVHFDVWSVRRGWGFIAQTVEFLGVRWLVAVTYEDNTRMPPSPY</sequence>
<name>A0AAV8NZ64_ENSVE</name>
<keyword evidence="2 3" id="KW-0472">Membrane</keyword>
<dbReference type="EMBL" id="JAQQAF010000009">
    <property type="protein sequence ID" value="KAJ8458306.1"/>
    <property type="molecule type" value="Genomic_DNA"/>
</dbReference>
<dbReference type="PANTHER" id="PTHR31234">
    <property type="entry name" value="LATE EMBRYOGENESIS ABUNDANT (LEA) HYDROXYPROLINE-RICH GLYCOPROTEIN FAMILY"/>
    <property type="match status" value="1"/>
</dbReference>
<dbReference type="PANTHER" id="PTHR31234:SF55">
    <property type="entry name" value="LATE EMBRYOGENESIS ABUNDANT (LEA) HYDROXYPROLINE-RICH GLYCOPROTEIN FAMILY"/>
    <property type="match status" value="1"/>
</dbReference>
<evidence type="ECO:0000313" key="5">
    <source>
        <dbReference type="Proteomes" id="UP001222027"/>
    </source>
</evidence>
<comment type="caution">
    <text evidence="4">The sequence shown here is derived from an EMBL/GenBank/DDBJ whole genome shotgun (WGS) entry which is preliminary data.</text>
</comment>
<dbReference type="AlphaFoldDB" id="A0AAV8NZ64"/>
<evidence type="ECO:0000313" key="4">
    <source>
        <dbReference type="EMBL" id="KAJ8458306.1"/>
    </source>
</evidence>
<reference evidence="4 5" key="1">
    <citation type="submission" date="2022-12" db="EMBL/GenBank/DDBJ databases">
        <title>Chromosome-scale assembly of the Ensete ventricosum genome.</title>
        <authorList>
            <person name="Dussert Y."/>
            <person name="Stocks J."/>
            <person name="Wendawek A."/>
            <person name="Woldeyes F."/>
            <person name="Nichols R.A."/>
            <person name="Borrell J.S."/>
        </authorList>
    </citation>
    <scope>NUCLEOTIDE SEQUENCE [LARGE SCALE GENOMIC DNA]</scope>
    <source>
        <strain evidence="5">cv. Maze</strain>
        <tissue evidence="4">Seeds</tissue>
    </source>
</reference>
<dbReference type="GO" id="GO:0005886">
    <property type="term" value="C:plasma membrane"/>
    <property type="evidence" value="ECO:0007669"/>
    <property type="project" value="TreeGrafter"/>
</dbReference>
<proteinExistence type="predicted"/>
<dbReference type="GO" id="GO:0098542">
    <property type="term" value="P:defense response to other organism"/>
    <property type="evidence" value="ECO:0007669"/>
    <property type="project" value="InterPro"/>
</dbReference>
<evidence type="ECO:0000256" key="3">
    <source>
        <dbReference type="SAM" id="Phobius"/>
    </source>
</evidence>
<dbReference type="Proteomes" id="UP001222027">
    <property type="component" value="Unassembled WGS sequence"/>
</dbReference>
<protein>
    <recommendedName>
        <fullName evidence="6">Late embryogenesis abundant protein LEA-2 subgroup domain-containing protein</fullName>
    </recommendedName>
</protein>
<keyword evidence="5" id="KW-1185">Reference proteome</keyword>
<keyword evidence="3" id="KW-1133">Transmembrane helix</keyword>
<comment type="subcellular location">
    <subcellularLocation>
        <location evidence="1">Membrane</location>
    </subcellularLocation>
</comment>
<dbReference type="InterPro" id="IPR044839">
    <property type="entry name" value="NDR1-like"/>
</dbReference>
<gene>
    <name evidence="4" type="ORF">OPV22_031232</name>
</gene>
<keyword evidence="3" id="KW-0812">Transmembrane</keyword>